<keyword evidence="1 4" id="KW-0963">Cytoplasm</keyword>
<evidence type="ECO:0000256" key="5">
    <source>
        <dbReference type="SAM" id="MobiDB-lite"/>
    </source>
</evidence>
<dbReference type="EMBL" id="BSXN01000385">
    <property type="protein sequence ID" value="GME68335.1"/>
    <property type="molecule type" value="Genomic_DNA"/>
</dbReference>
<feature type="compositionally biased region" description="Acidic residues" evidence="5">
    <location>
        <begin position="20"/>
        <end position="41"/>
    </location>
</feature>
<comment type="similarity">
    <text evidence="4">Belongs to the eIF-3 subunit J family.</text>
</comment>
<feature type="region of interest" description="Disordered" evidence="5">
    <location>
        <begin position="1"/>
        <end position="58"/>
    </location>
</feature>
<evidence type="ECO:0000256" key="3">
    <source>
        <dbReference type="ARBA" id="ARBA00022917"/>
    </source>
</evidence>
<reference evidence="6" key="1">
    <citation type="submission" date="2023-04" db="EMBL/GenBank/DDBJ databases">
        <title>Candida boidinii NBRC 10035.</title>
        <authorList>
            <person name="Ichikawa N."/>
            <person name="Sato H."/>
            <person name="Tonouchi N."/>
        </authorList>
    </citation>
    <scope>NUCLEOTIDE SEQUENCE</scope>
    <source>
        <strain evidence="6">NBRC 10035</strain>
    </source>
</reference>
<dbReference type="GO" id="GO:0016282">
    <property type="term" value="C:eukaryotic 43S preinitiation complex"/>
    <property type="evidence" value="ECO:0007669"/>
    <property type="project" value="UniProtKB-UniRule"/>
</dbReference>
<feature type="region of interest" description="Disordered" evidence="5">
    <location>
        <begin position="224"/>
        <end position="243"/>
    </location>
</feature>
<protein>
    <recommendedName>
        <fullName evidence="4">Eukaryotic translation initiation factor 3 subunit J</fullName>
        <shortName evidence="4">eIF3j</shortName>
    </recommendedName>
    <alternativeName>
        <fullName evidence="4">Eukaryotic translation initiation factor 3 30 kDa subunit homolog</fullName>
        <shortName evidence="4">eIF-3 30 kDa subunit homolog</shortName>
    </alternativeName>
</protein>
<dbReference type="Gene3D" id="1.10.246.60">
    <property type="entry name" value="Eukaryotic translation initiation factor 3 like domains"/>
    <property type="match status" value="1"/>
</dbReference>
<feature type="region of interest" description="Disordered" evidence="5">
    <location>
        <begin position="136"/>
        <end position="158"/>
    </location>
</feature>
<accession>A0A9W6SXM7</accession>
<dbReference type="Pfam" id="PF08597">
    <property type="entry name" value="eIF3_subunit"/>
    <property type="match status" value="1"/>
</dbReference>
<gene>
    <name evidence="4" type="primary">HCR1</name>
    <name evidence="6" type="ORF">Cboi02_000158000</name>
</gene>
<dbReference type="PANTHER" id="PTHR21681">
    <property type="entry name" value="EUKARYOTIC TRANSLATION INITIATION FACTOR 3 SUBUNIT J"/>
    <property type="match status" value="1"/>
</dbReference>
<dbReference type="Proteomes" id="UP001165120">
    <property type="component" value="Unassembled WGS sequence"/>
</dbReference>
<comment type="subunit">
    <text evidence="4">Component of the eukaryotic translation initiation factor 3 (eIF-3) complex.</text>
</comment>
<evidence type="ECO:0000313" key="7">
    <source>
        <dbReference type="Proteomes" id="UP001165120"/>
    </source>
</evidence>
<dbReference type="GO" id="GO:0033290">
    <property type="term" value="C:eukaryotic 48S preinitiation complex"/>
    <property type="evidence" value="ECO:0007669"/>
    <property type="project" value="UniProtKB-UniRule"/>
</dbReference>
<comment type="caution">
    <text evidence="6">The sequence shown here is derived from an EMBL/GenBank/DDBJ whole genome shotgun (WGS) entry which is preliminary data.</text>
</comment>
<sequence>MSWDDEDFDVSATPAKLADTWEEGVEDDEPVLDSWDIDSEEEREKEKEAKKKADEERKIKNEILKAKKDALKNKKNGTDKVLLEIDTLDEDTRKKLLKEAELNSDLNNAADLFDGLGVADEHPRAKQTAALKSAAAESSKAKFSKDTPLESHPLFHPTTKPEFEKLRKALSQAITPLYQESSLNYKSNLVVDLVRDVCEPLDSDNVRKVVSTLNAMITKKAKEERQLRLSKTGGTSTGGAGKKKIKGQVNVGAAFKKDNIDDFIGGDDDFGDDDFM</sequence>
<proteinExistence type="inferred from homology"/>
<keyword evidence="2 4" id="KW-0396">Initiation factor</keyword>
<dbReference type="InterPro" id="IPR013906">
    <property type="entry name" value="eIF3j"/>
</dbReference>
<evidence type="ECO:0000256" key="1">
    <source>
        <dbReference type="ARBA" id="ARBA00022490"/>
    </source>
</evidence>
<comment type="subcellular location">
    <subcellularLocation>
        <location evidence="4">Cytoplasm</location>
    </subcellularLocation>
</comment>
<feature type="compositionally biased region" description="Basic and acidic residues" evidence="5">
    <location>
        <begin position="139"/>
        <end position="149"/>
    </location>
</feature>
<feature type="compositionally biased region" description="Basic and acidic residues" evidence="5">
    <location>
        <begin position="42"/>
        <end position="58"/>
    </location>
</feature>
<name>A0A9W6SXM7_CANBO</name>
<dbReference type="AlphaFoldDB" id="A0A9W6SXM7"/>
<organism evidence="6 7">
    <name type="scientific">Candida boidinii</name>
    <name type="common">Yeast</name>
    <dbReference type="NCBI Taxonomy" id="5477"/>
    <lineage>
        <taxon>Eukaryota</taxon>
        <taxon>Fungi</taxon>
        <taxon>Dikarya</taxon>
        <taxon>Ascomycota</taxon>
        <taxon>Saccharomycotina</taxon>
        <taxon>Pichiomycetes</taxon>
        <taxon>Pichiales</taxon>
        <taxon>Pichiaceae</taxon>
        <taxon>Ogataea</taxon>
        <taxon>Ogataea/Candida clade</taxon>
    </lineage>
</organism>
<dbReference type="InterPro" id="IPR023194">
    <property type="entry name" value="eIF3-like_dom_sf"/>
</dbReference>
<dbReference type="HAMAP" id="MF_03009">
    <property type="entry name" value="eIF3j"/>
    <property type="match status" value="1"/>
</dbReference>
<comment type="function">
    <text evidence="4">Component of the eukaryotic translation initiation factor 3 (eIF-3) complex, which is involved in protein synthesis of a specialized repertoire of mRNAs and, together with other initiation factors, stimulates binding of mRNA and methionyl-tRNAi to the 40S ribosome. The eIF-3 complex specifically targets and initiates translation of a subset of mRNAs involved in cell proliferation.</text>
</comment>
<dbReference type="GO" id="GO:0003743">
    <property type="term" value="F:translation initiation factor activity"/>
    <property type="evidence" value="ECO:0007669"/>
    <property type="project" value="UniProtKB-UniRule"/>
</dbReference>
<dbReference type="GO" id="GO:0005852">
    <property type="term" value="C:eukaryotic translation initiation factor 3 complex"/>
    <property type="evidence" value="ECO:0007669"/>
    <property type="project" value="UniProtKB-UniRule"/>
</dbReference>
<dbReference type="PANTHER" id="PTHR21681:SF0">
    <property type="entry name" value="EUKARYOTIC TRANSLATION INITIATION FACTOR 3 SUBUNIT J"/>
    <property type="match status" value="1"/>
</dbReference>
<dbReference type="GO" id="GO:0001732">
    <property type="term" value="P:formation of cytoplasmic translation initiation complex"/>
    <property type="evidence" value="ECO:0007669"/>
    <property type="project" value="UniProtKB-UniRule"/>
</dbReference>
<keyword evidence="7" id="KW-1185">Reference proteome</keyword>
<evidence type="ECO:0000256" key="4">
    <source>
        <dbReference type="HAMAP-Rule" id="MF_03009"/>
    </source>
</evidence>
<keyword evidence="3 4" id="KW-0648">Protein biosynthesis</keyword>
<evidence type="ECO:0000256" key="2">
    <source>
        <dbReference type="ARBA" id="ARBA00022540"/>
    </source>
</evidence>
<dbReference type="OrthoDB" id="20381at2759"/>
<evidence type="ECO:0000313" key="6">
    <source>
        <dbReference type="EMBL" id="GME68335.1"/>
    </source>
</evidence>